<evidence type="ECO:0000256" key="9">
    <source>
        <dbReference type="ARBA" id="ARBA00023065"/>
    </source>
</evidence>
<keyword evidence="7 14" id="KW-1133">Transmembrane helix</keyword>
<dbReference type="Proteomes" id="UP000070444">
    <property type="component" value="Unassembled WGS sequence"/>
</dbReference>
<feature type="transmembrane region" description="Helical" evidence="14">
    <location>
        <begin position="128"/>
        <end position="146"/>
    </location>
</feature>
<feature type="domain" description="Ion transport" evidence="15">
    <location>
        <begin position="49"/>
        <end position="209"/>
    </location>
</feature>
<evidence type="ECO:0000313" key="16">
    <source>
        <dbReference type="EMBL" id="KXN67155.1"/>
    </source>
</evidence>
<dbReference type="SUPFAM" id="SSF81324">
    <property type="entry name" value="Voltage-gated potassium channels"/>
    <property type="match status" value="1"/>
</dbReference>
<keyword evidence="3" id="KW-0813">Transport</keyword>
<evidence type="ECO:0000256" key="13">
    <source>
        <dbReference type="SAM" id="Coils"/>
    </source>
</evidence>
<evidence type="ECO:0000256" key="4">
    <source>
        <dbReference type="ARBA" id="ARBA00022475"/>
    </source>
</evidence>
<protein>
    <recommendedName>
        <fullName evidence="2">Voltage-gated hydrogen channel 1</fullName>
    </recommendedName>
    <alternativeName>
        <fullName evidence="12">Hydrogen voltage-gated channel 1</fullName>
    </alternativeName>
</protein>
<comment type="subcellular location">
    <subcellularLocation>
        <location evidence="1">Cell membrane</location>
        <topology evidence="1">Multi-pass membrane protein</topology>
    </subcellularLocation>
</comment>
<dbReference type="EMBL" id="KQ964656">
    <property type="protein sequence ID" value="KXN67155.1"/>
    <property type="molecule type" value="Genomic_DNA"/>
</dbReference>
<keyword evidence="5 14" id="KW-0812">Transmembrane</keyword>
<evidence type="ECO:0000256" key="11">
    <source>
        <dbReference type="ARBA" id="ARBA00023303"/>
    </source>
</evidence>
<dbReference type="Pfam" id="PF00520">
    <property type="entry name" value="Ion_trans"/>
    <property type="match status" value="1"/>
</dbReference>
<evidence type="ECO:0000256" key="3">
    <source>
        <dbReference type="ARBA" id="ARBA00022448"/>
    </source>
</evidence>
<evidence type="ECO:0000256" key="14">
    <source>
        <dbReference type="SAM" id="Phobius"/>
    </source>
</evidence>
<evidence type="ECO:0000259" key="15">
    <source>
        <dbReference type="Pfam" id="PF00520"/>
    </source>
</evidence>
<evidence type="ECO:0000256" key="10">
    <source>
        <dbReference type="ARBA" id="ARBA00023136"/>
    </source>
</evidence>
<keyword evidence="4" id="KW-1003">Cell membrane</keyword>
<evidence type="ECO:0000256" key="6">
    <source>
        <dbReference type="ARBA" id="ARBA00022882"/>
    </source>
</evidence>
<dbReference type="InterPro" id="IPR031846">
    <property type="entry name" value="Hvcn1"/>
</dbReference>
<evidence type="ECO:0000256" key="8">
    <source>
        <dbReference type="ARBA" id="ARBA00023054"/>
    </source>
</evidence>
<evidence type="ECO:0000256" key="7">
    <source>
        <dbReference type="ARBA" id="ARBA00022989"/>
    </source>
</evidence>
<dbReference type="AlphaFoldDB" id="A0A137NWE0"/>
<dbReference type="OMA" id="EAWINFI"/>
<feature type="coiled-coil region" evidence="13">
    <location>
        <begin position="216"/>
        <end position="250"/>
    </location>
</feature>
<evidence type="ECO:0000256" key="1">
    <source>
        <dbReference type="ARBA" id="ARBA00004651"/>
    </source>
</evidence>
<keyword evidence="10 14" id="KW-0472">Membrane</keyword>
<dbReference type="STRING" id="796925.A0A137NWE0"/>
<evidence type="ECO:0000256" key="5">
    <source>
        <dbReference type="ARBA" id="ARBA00022692"/>
    </source>
</evidence>
<evidence type="ECO:0000256" key="12">
    <source>
        <dbReference type="ARBA" id="ARBA00031989"/>
    </source>
</evidence>
<proteinExistence type="predicted"/>
<dbReference type="PANTHER" id="PTHR46480:SF1">
    <property type="entry name" value="VOLTAGE-GATED HYDROGEN CHANNEL 1"/>
    <property type="match status" value="1"/>
</dbReference>
<dbReference type="OrthoDB" id="427456at2759"/>
<sequence length="264" mass="30121">MTHLNYIDTSKVTPGLSLEAGSLNSVFTVLKLDSSNLTKRDKILKIMRHKYFYIGIILLVVLDVFVITVELLISLYAAENIIPKDANFYRSELALSIIGLFILFLFVLEILIKIVLIGPRYLIHLWHLIDTLVVFTSFALEIYAIAAKDYSHLSGVDNHSHIVDTASERMIHLKSTGGSGILETGLLPLIIVRMWKLVRVIESVIHSTEMKNEQKVDKLKEDKFRTENKLNHYVREVQKLRSELKFKNLEIKRISGSQNSSVSD</sequence>
<keyword evidence="9" id="KW-0406">Ion transport</keyword>
<dbReference type="GO" id="GO:0034702">
    <property type="term" value="C:monoatomic ion channel complex"/>
    <property type="evidence" value="ECO:0007669"/>
    <property type="project" value="UniProtKB-KW"/>
</dbReference>
<organism evidence="16 17">
    <name type="scientific">Conidiobolus coronatus (strain ATCC 28846 / CBS 209.66 / NRRL 28638)</name>
    <name type="common">Delacroixia coronata</name>
    <dbReference type="NCBI Taxonomy" id="796925"/>
    <lineage>
        <taxon>Eukaryota</taxon>
        <taxon>Fungi</taxon>
        <taxon>Fungi incertae sedis</taxon>
        <taxon>Zoopagomycota</taxon>
        <taxon>Entomophthoromycotina</taxon>
        <taxon>Entomophthoromycetes</taxon>
        <taxon>Entomophthorales</taxon>
        <taxon>Ancylistaceae</taxon>
        <taxon>Conidiobolus</taxon>
    </lineage>
</organism>
<gene>
    <name evidence="16" type="ORF">CONCODRAFT_73196</name>
</gene>
<keyword evidence="17" id="KW-1185">Reference proteome</keyword>
<accession>A0A137NWE0</accession>
<dbReference type="GO" id="GO:0030171">
    <property type="term" value="F:voltage-gated proton channel activity"/>
    <property type="evidence" value="ECO:0007669"/>
    <property type="project" value="InterPro"/>
</dbReference>
<dbReference type="Gene3D" id="1.20.120.350">
    <property type="entry name" value="Voltage-gated potassium channels. Chain C"/>
    <property type="match status" value="1"/>
</dbReference>
<dbReference type="GO" id="GO:0005886">
    <property type="term" value="C:plasma membrane"/>
    <property type="evidence" value="ECO:0007669"/>
    <property type="project" value="UniProtKB-SubCell"/>
</dbReference>
<name>A0A137NWE0_CONC2</name>
<dbReference type="InterPro" id="IPR005821">
    <property type="entry name" value="Ion_trans_dom"/>
</dbReference>
<reference evidence="16 17" key="1">
    <citation type="journal article" date="2015" name="Genome Biol. Evol.">
        <title>Phylogenomic analyses indicate that early fungi evolved digesting cell walls of algal ancestors of land plants.</title>
        <authorList>
            <person name="Chang Y."/>
            <person name="Wang S."/>
            <person name="Sekimoto S."/>
            <person name="Aerts A.L."/>
            <person name="Choi C."/>
            <person name="Clum A."/>
            <person name="LaButti K.M."/>
            <person name="Lindquist E.A."/>
            <person name="Yee Ngan C."/>
            <person name="Ohm R.A."/>
            <person name="Salamov A.A."/>
            <person name="Grigoriev I.V."/>
            <person name="Spatafora J.W."/>
            <person name="Berbee M.L."/>
        </authorList>
    </citation>
    <scope>NUCLEOTIDE SEQUENCE [LARGE SCALE GENOMIC DNA]</scope>
    <source>
        <strain evidence="16 17">NRRL 28638</strain>
    </source>
</reference>
<dbReference type="PANTHER" id="PTHR46480">
    <property type="entry name" value="F20B24.22"/>
    <property type="match status" value="1"/>
</dbReference>
<feature type="transmembrane region" description="Helical" evidence="14">
    <location>
        <begin position="93"/>
        <end position="116"/>
    </location>
</feature>
<keyword evidence="8 13" id="KW-0175">Coiled coil</keyword>
<feature type="transmembrane region" description="Helical" evidence="14">
    <location>
        <begin position="51"/>
        <end position="73"/>
    </location>
</feature>
<evidence type="ECO:0000313" key="17">
    <source>
        <dbReference type="Proteomes" id="UP000070444"/>
    </source>
</evidence>
<dbReference type="InterPro" id="IPR027359">
    <property type="entry name" value="Volt_channel_dom_sf"/>
</dbReference>
<keyword evidence="6" id="KW-0851">Voltage-gated channel</keyword>
<keyword evidence="11" id="KW-0407">Ion channel</keyword>
<evidence type="ECO:0000256" key="2">
    <source>
        <dbReference type="ARBA" id="ARBA00015897"/>
    </source>
</evidence>